<evidence type="ECO:0000256" key="1">
    <source>
        <dbReference type="SAM" id="MobiDB-lite"/>
    </source>
</evidence>
<feature type="region of interest" description="Disordered" evidence="1">
    <location>
        <begin position="16"/>
        <end position="56"/>
    </location>
</feature>
<name>A0A7J0D7E0_9ERIC</name>
<protein>
    <submittedName>
        <fullName evidence="2">Uncharacterized protein</fullName>
    </submittedName>
</protein>
<gene>
    <name evidence="2" type="ORF">Acr_00g0004290</name>
</gene>
<proteinExistence type="predicted"/>
<sequence length="493" mass="54793">MESRYDLFTHREVTKQGAKPEGVQFQDLQQLPNQKKEIGIEAPEAEGEEQRGFKQSKEQSVAAQLASHPSYTVLFFRKNKRNLTSVLKFQSFQWASEFPSYLSKSKLPSKVISYSQAKGKNKQRNGRRAPIHFFSNGEEGESNKSRRFASSALAAPSASKLCWLGHFHCVLFGHFDREGFQTSPIRLRFIQGLLTVILPKKGSGARKIGSFASSWRINATASPLGFPSFSGTRSLSLPNKPGLSGIPPLNQNSKAKGESLDRVYSLASPSSTESSIAINPVFLAVIASDSPSYVLMNKVSLTKESSCIEVAEFCNEGDEGDLAEYSGVGDQAGSLDHMEWFPDVNLEDKLAAREIQERRRRRPGQSTNITQLPPADPISVCFSSSVNRRESKMTHNVTPAAQHRRLTANQHRRMFQLLGSWAGLGKRYSFEILLSSVESGPETLYVVLQFHGVPSRRPKRRSKQKMKSLRAPLANRGANILKLQETDGTELES</sequence>
<reference evidence="3" key="1">
    <citation type="submission" date="2019-07" db="EMBL/GenBank/DDBJ databases">
        <title>De Novo Assembly of kiwifruit Actinidia rufa.</title>
        <authorList>
            <person name="Sugita-Konishi S."/>
            <person name="Sato K."/>
            <person name="Mori E."/>
            <person name="Abe Y."/>
            <person name="Kisaki G."/>
            <person name="Hamano K."/>
            <person name="Suezawa K."/>
            <person name="Otani M."/>
            <person name="Fukuda T."/>
            <person name="Manabe T."/>
            <person name="Gomi K."/>
            <person name="Tabuchi M."/>
            <person name="Akimitsu K."/>
            <person name="Kataoka I."/>
        </authorList>
    </citation>
    <scope>NUCLEOTIDE SEQUENCE [LARGE SCALE GENOMIC DNA]</scope>
    <source>
        <strain evidence="3">cv. Fuchu</strain>
    </source>
</reference>
<feature type="compositionally biased region" description="Basic residues" evidence="1">
    <location>
        <begin position="119"/>
        <end position="130"/>
    </location>
</feature>
<feature type="region of interest" description="Disordered" evidence="1">
    <location>
        <begin position="116"/>
        <end position="142"/>
    </location>
</feature>
<evidence type="ECO:0000313" key="2">
    <source>
        <dbReference type="EMBL" id="GFS28852.1"/>
    </source>
</evidence>
<evidence type="ECO:0000313" key="3">
    <source>
        <dbReference type="Proteomes" id="UP000585474"/>
    </source>
</evidence>
<dbReference type="Proteomes" id="UP000585474">
    <property type="component" value="Unassembled WGS sequence"/>
</dbReference>
<organism evidence="2 3">
    <name type="scientific">Actinidia rufa</name>
    <dbReference type="NCBI Taxonomy" id="165716"/>
    <lineage>
        <taxon>Eukaryota</taxon>
        <taxon>Viridiplantae</taxon>
        <taxon>Streptophyta</taxon>
        <taxon>Embryophyta</taxon>
        <taxon>Tracheophyta</taxon>
        <taxon>Spermatophyta</taxon>
        <taxon>Magnoliopsida</taxon>
        <taxon>eudicotyledons</taxon>
        <taxon>Gunneridae</taxon>
        <taxon>Pentapetalae</taxon>
        <taxon>asterids</taxon>
        <taxon>Ericales</taxon>
        <taxon>Actinidiaceae</taxon>
        <taxon>Actinidia</taxon>
    </lineage>
</organism>
<keyword evidence="3" id="KW-1185">Reference proteome</keyword>
<accession>A0A7J0D7E0</accession>
<comment type="caution">
    <text evidence="2">The sequence shown here is derived from an EMBL/GenBank/DDBJ whole genome shotgun (WGS) entry which is preliminary data.</text>
</comment>
<dbReference type="EMBL" id="BJWL01000057">
    <property type="protein sequence ID" value="GFS28852.1"/>
    <property type="molecule type" value="Genomic_DNA"/>
</dbReference>
<dbReference type="AlphaFoldDB" id="A0A7J0D7E0"/>